<dbReference type="EMBL" id="AMYD01003803">
    <property type="protein sequence ID" value="EQB45169.1"/>
    <property type="molecule type" value="Genomic_DNA"/>
</dbReference>
<dbReference type="CDD" id="cd02440">
    <property type="entry name" value="AdoMet_MTases"/>
    <property type="match status" value="1"/>
</dbReference>
<evidence type="ECO:0000313" key="3">
    <source>
        <dbReference type="Proteomes" id="UP000015530"/>
    </source>
</evidence>
<name>T0K0B5_COLGC</name>
<reference evidence="3" key="1">
    <citation type="journal article" date="2013" name="Mol. Plant Microbe Interact.">
        <title>Global aspects of pacC regulation of pathogenicity genes in Colletotrichum gloeosporioides as revealed by transcriptome analysis.</title>
        <authorList>
            <person name="Alkan N."/>
            <person name="Meng X."/>
            <person name="Friedlander G."/>
            <person name="Reuveni E."/>
            <person name="Sukno S."/>
            <person name="Sherman A."/>
            <person name="Thon M."/>
            <person name="Fluhr R."/>
            <person name="Prusky D."/>
        </authorList>
    </citation>
    <scope>NUCLEOTIDE SEQUENCE [LARGE SCALE GENOMIC DNA]</scope>
    <source>
        <strain evidence="3">Cg-14</strain>
    </source>
</reference>
<feature type="compositionally biased region" description="Acidic residues" evidence="1">
    <location>
        <begin position="25"/>
        <end position="39"/>
    </location>
</feature>
<dbReference type="AlphaFoldDB" id="T0K0B5"/>
<dbReference type="Gene3D" id="3.40.50.150">
    <property type="entry name" value="Vaccinia Virus protein VP39"/>
    <property type="match status" value="1"/>
</dbReference>
<sequence length="307" mass="34306">MSANAHGSWHQNVQPTAIPAAMAAEADDDEEPLEADEGYGTDGGSTIDEQMQAYAASLSSSVVDYPEEFGRRYHAYRAGRAIQMGDLFQHAEVIGNDLSAIQPIWVPPNVKFEIDDVESSWVGHQKYDYIMCRYMAAAIRDWPKLIRNIYDHLNPGGWAEFQDMDIELYSEDGTLTDSHATKQWSRTFVTTLASMGLEPAPGPQLEGWVWSHGGFTNVSHRKYRVPVGPWPRQTFFKNLGMLNLIQTLEGLEGFSLKMFCGVLGRTREAVMTQIEEVSEELKSGTIHSQFDIHVVYGQKPLKGDGTA</sequence>
<organism evidence="2 3">
    <name type="scientific">Colletotrichum gloeosporioides (strain Cg-14)</name>
    <name type="common">Anthracnose fungus</name>
    <name type="synonym">Glomerella cingulata</name>
    <dbReference type="NCBI Taxonomy" id="1237896"/>
    <lineage>
        <taxon>Eukaryota</taxon>
        <taxon>Fungi</taxon>
        <taxon>Dikarya</taxon>
        <taxon>Ascomycota</taxon>
        <taxon>Pezizomycotina</taxon>
        <taxon>Sordariomycetes</taxon>
        <taxon>Hypocreomycetidae</taxon>
        <taxon>Glomerellales</taxon>
        <taxon>Glomerellaceae</taxon>
        <taxon>Colletotrichum</taxon>
        <taxon>Colletotrichum gloeosporioides species complex</taxon>
    </lineage>
</organism>
<proteinExistence type="predicted"/>
<dbReference type="STRING" id="1237896.T0K0B5"/>
<accession>T0K0B5</accession>
<dbReference type="OrthoDB" id="506498at2759"/>
<dbReference type="HOGENOM" id="CLU_010595_1_0_1"/>
<evidence type="ECO:0000256" key="1">
    <source>
        <dbReference type="SAM" id="MobiDB-lite"/>
    </source>
</evidence>
<gene>
    <name evidence="2" type="ORF">CGLO_16010</name>
</gene>
<protein>
    <recommendedName>
        <fullName evidence="4">Methyltransferase domain-containing protein</fullName>
    </recommendedName>
</protein>
<dbReference type="SUPFAM" id="SSF53335">
    <property type="entry name" value="S-adenosyl-L-methionine-dependent methyltransferases"/>
    <property type="match status" value="1"/>
</dbReference>
<feature type="region of interest" description="Disordered" evidence="1">
    <location>
        <begin position="24"/>
        <end position="46"/>
    </location>
</feature>
<dbReference type="Pfam" id="PF13489">
    <property type="entry name" value="Methyltransf_23"/>
    <property type="match status" value="1"/>
</dbReference>
<dbReference type="InterPro" id="IPR029063">
    <property type="entry name" value="SAM-dependent_MTases_sf"/>
</dbReference>
<evidence type="ECO:0008006" key="4">
    <source>
        <dbReference type="Google" id="ProtNLM"/>
    </source>
</evidence>
<comment type="caution">
    <text evidence="2">The sequence shown here is derived from an EMBL/GenBank/DDBJ whole genome shotgun (WGS) entry which is preliminary data.</text>
</comment>
<evidence type="ECO:0000313" key="2">
    <source>
        <dbReference type="EMBL" id="EQB45169.1"/>
    </source>
</evidence>
<dbReference type="Proteomes" id="UP000015530">
    <property type="component" value="Unassembled WGS sequence"/>
</dbReference>
<dbReference type="OMA" id="DSHATKQ"/>